<keyword evidence="8 14" id="KW-0067">ATP-binding</keyword>
<keyword evidence="19" id="KW-0378">Hydrolase</keyword>
<dbReference type="GO" id="GO:0043682">
    <property type="term" value="F:P-type divalent copper transporter activity"/>
    <property type="evidence" value="ECO:0007669"/>
    <property type="project" value="TreeGrafter"/>
</dbReference>
<dbReference type="NCBIfam" id="TIGR01511">
    <property type="entry name" value="ATPase-IB1_Cu"/>
    <property type="match status" value="1"/>
</dbReference>
<dbReference type="InterPro" id="IPR008250">
    <property type="entry name" value="ATPase_P-typ_transduc_dom_A_sf"/>
</dbReference>
<name>A0A5L4L5W5_CAMFE</name>
<evidence type="ECO:0000256" key="10">
    <source>
        <dbReference type="ARBA" id="ARBA00022989"/>
    </source>
</evidence>
<dbReference type="Gene3D" id="2.70.150.10">
    <property type="entry name" value="Calcium-transporting ATPase, cytoplasmic transduction domain A"/>
    <property type="match status" value="1"/>
</dbReference>
<dbReference type="InterPro" id="IPR006121">
    <property type="entry name" value="HMA_dom"/>
</dbReference>
<proteinExistence type="inferred from homology"/>
<dbReference type="GO" id="GO:0005524">
    <property type="term" value="F:ATP binding"/>
    <property type="evidence" value="ECO:0007669"/>
    <property type="project" value="UniProtKB-UniRule"/>
</dbReference>
<evidence type="ECO:0000256" key="9">
    <source>
        <dbReference type="ARBA" id="ARBA00022967"/>
    </source>
</evidence>
<organism evidence="19">
    <name type="scientific">Campylobacter fetus</name>
    <dbReference type="NCBI Taxonomy" id="196"/>
    <lineage>
        <taxon>Bacteria</taxon>
        <taxon>Pseudomonadati</taxon>
        <taxon>Campylobacterota</taxon>
        <taxon>Epsilonproteobacteria</taxon>
        <taxon>Campylobacterales</taxon>
        <taxon>Campylobacteraceae</taxon>
        <taxon>Campylobacter</taxon>
    </lineage>
</organism>
<dbReference type="AlphaFoldDB" id="A0A5L4L5W5"/>
<comment type="function">
    <text evidence="12">Probably involved in copper export.</text>
</comment>
<dbReference type="GO" id="GO:0012505">
    <property type="term" value="C:endomembrane system"/>
    <property type="evidence" value="ECO:0007669"/>
    <property type="project" value="UniProtKB-SubCell"/>
</dbReference>
<evidence type="ECO:0000256" key="5">
    <source>
        <dbReference type="ARBA" id="ARBA00022692"/>
    </source>
</evidence>
<evidence type="ECO:0000259" key="15">
    <source>
        <dbReference type="PROSITE" id="PS50846"/>
    </source>
</evidence>
<feature type="transmembrane region" description="Helical" evidence="14">
    <location>
        <begin position="741"/>
        <end position="761"/>
    </location>
</feature>
<dbReference type="SUPFAM" id="SSF81653">
    <property type="entry name" value="Calcium ATPase, transduction domain A"/>
    <property type="match status" value="1"/>
</dbReference>
<dbReference type="InterPro" id="IPR001757">
    <property type="entry name" value="P_typ_ATPase"/>
</dbReference>
<evidence type="ECO:0000256" key="6">
    <source>
        <dbReference type="ARBA" id="ARBA00022723"/>
    </source>
</evidence>
<dbReference type="Pfam" id="PF00403">
    <property type="entry name" value="HMA"/>
    <property type="match status" value="1"/>
</dbReference>
<protein>
    <recommendedName>
        <fullName evidence="13">Copper-transporting ATPase</fullName>
    </recommendedName>
</protein>
<dbReference type="PRINTS" id="PR00943">
    <property type="entry name" value="CUATPASE"/>
</dbReference>
<dbReference type="InterPro" id="IPR059000">
    <property type="entry name" value="ATPase_P-type_domA"/>
</dbReference>
<keyword evidence="4" id="KW-0597">Phosphoprotein</keyword>
<accession>A0A5L4L5W5</accession>
<dbReference type="RefSeq" id="WP_002850290.1">
    <property type="nucleotide sequence ID" value="NZ_AABUZP020000015.1"/>
</dbReference>
<evidence type="ECO:0000256" key="12">
    <source>
        <dbReference type="ARBA" id="ARBA00037143"/>
    </source>
</evidence>
<dbReference type="InterPro" id="IPR023299">
    <property type="entry name" value="ATPase_P-typ_cyto_dom_N"/>
</dbReference>
<dbReference type="CDD" id="cd02079">
    <property type="entry name" value="P-type_ATPase_HM"/>
    <property type="match status" value="1"/>
</dbReference>
<dbReference type="EMBL" id="AABTCC010000011">
    <property type="protein sequence ID" value="EAI8859168.1"/>
    <property type="molecule type" value="Genomic_DNA"/>
</dbReference>
<evidence type="ECO:0000313" key="18">
    <source>
        <dbReference type="EMBL" id="EAK0452681.1"/>
    </source>
</evidence>
<dbReference type="EMBL" id="AABQDW010000003">
    <property type="protein sequence ID" value="EAI5407635.1"/>
    <property type="molecule type" value="Genomic_DNA"/>
</dbReference>
<dbReference type="Proteomes" id="UP000557842">
    <property type="component" value="Unassembled WGS sequence"/>
</dbReference>
<dbReference type="InterPro" id="IPR023298">
    <property type="entry name" value="ATPase_P-typ_TM_dom_sf"/>
</dbReference>
<evidence type="ECO:0000256" key="3">
    <source>
        <dbReference type="ARBA" id="ARBA00006024"/>
    </source>
</evidence>
<dbReference type="GO" id="GO:0005886">
    <property type="term" value="C:plasma membrane"/>
    <property type="evidence" value="ECO:0007669"/>
    <property type="project" value="UniProtKB-SubCell"/>
</dbReference>
<feature type="domain" description="HMA" evidence="15">
    <location>
        <begin position="84"/>
        <end position="150"/>
    </location>
</feature>
<dbReference type="NCBIfam" id="TIGR01512">
    <property type="entry name" value="ATPase-IB2_Cd"/>
    <property type="match status" value="1"/>
</dbReference>
<dbReference type="InterPro" id="IPR021993">
    <property type="entry name" value="ATPase-cat-bd"/>
</dbReference>
<feature type="transmembrane region" description="Helical" evidence="14">
    <location>
        <begin position="204"/>
        <end position="221"/>
    </location>
</feature>
<dbReference type="Pfam" id="PF00122">
    <property type="entry name" value="E1-E2_ATPase"/>
    <property type="match status" value="1"/>
</dbReference>
<comment type="caution">
    <text evidence="19">The sequence shown here is derived from an EMBL/GenBank/DDBJ whole genome shotgun (WGS) entry which is preliminary data.</text>
</comment>
<dbReference type="GeneID" id="61065238"/>
<evidence type="ECO:0000313" key="21">
    <source>
        <dbReference type="Proteomes" id="UP000557842"/>
    </source>
</evidence>
<dbReference type="GO" id="GO:0005507">
    <property type="term" value="F:copper ion binding"/>
    <property type="evidence" value="ECO:0007669"/>
    <property type="project" value="TreeGrafter"/>
</dbReference>
<dbReference type="PRINTS" id="PR00119">
    <property type="entry name" value="CATATPASE"/>
</dbReference>
<dbReference type="GO" id="GO:0016887">
    <property type="term" value="F:ATP hydrolysis activity"/>
    <property type="evidence" value="ECO:0007669"/>
    <property type="project" value="InterPro"/>
</dbReference>
<dbReference type="NCBIfam" id="TIGR01494">
    <property type="entry name" value="ATPase_P-type"/>
    <property type="match status" value="1"/>
</dbReference>
<evidence type="ECO:0000313" key="16">
    <source>
        <dbReference type="EMBL" id="EAI5407635.1"/>
    </source>
</evidence>
<dbReference type="Gene3D" id="3.40.50.1000">
    <property type="entry name" value="HAD superfamily/HAD-like"/>
    <property type="match status" value="1"/>
</dbReference>
<sequence length="789" mass="86580">MGNFVCLHCKGEFDDSGAIKDNDGCEFCCNGCKNVYSFLNSNGLGEFYERLGREKHIKASNQTLSEEPCKSFYKNYVKSDGGFCEIYLIIEGIHCSACIWLNEKVLAHTDGIIEAELNSATNKAHIKWDDNTVKLTEILNKIRAIGYNPIPYDPNKAELRASTKRREFYAKMLVGLFCTMNIMWVAIALYGGYFSGMSQDVKDILHFAEFVLASPVLFYTGSEFYRSAWMSLKNRSASMDLSVAAGASIAYFYSVYAMLFRQGEVYFDSVAMIITFVFIGKFLEIVSKKRSIDNLDSLSSMLVSEIYVKNGNDFELKDVNEVKEGDIVMVRPGERVQIDGEILNGVGSFDYSSLSGESAPILLKTGDNITSGVICVDGSVEYRTSKSFESSVLSKIIALLEKASFKKPRIEELANQISARFSFAILALGFATFLFWYIYFGSIPNAVVVAVSVIIIACPCALSLATPVATLIGLGVGLKKGIVFKEARILESLAKCECVVFDKTGTLSKAKLNLIKATKFTEFDQNLLYSLLNVSTHPVSVALKNSLDGSIYQLSDVKNILARGVKAKFKNISLAGGSSEFMRELGFGEFESESLSYYFAIDGKVAASFELADELRDDAKIVVNDLIKSGYKVVMLTGDKKSVANKVANELGISEFYAETTPIEKSRIIKELNNNMQVVMVGDGINDAVALSSAKVGICLGGGAQISVEKSDVVLLNDSLKSLKDALDISKFTFKTVKQNLGFSLFYNAITIPLAMAGFIIPLFAALSMSFSSIIVVLNSAKIRIKFKG</sequence>
<comment type="similarity">
    <text evidence="3 14">Belongs to the cation transport ATPase (P-type) (TC 3.A.3) family. Type IB subfamily.</text>
</comment>
<dbReference type="PRINTS" id="PR00942">
    <property type="entry name" value="CUATPASEI"/>
</dbReference>
<evidence type="ECO:0000256" key="14">
    <source>
        <dbReference type="RuleBase" id="RU362081"/>
    </source>
</evidence>
<reference evidence="19 21" key="1">
    <citation type="submission" date="2018-05" db="EMBL/GenBank/DDBJ databases">
        <authorList>
            <consortium name="PulseNet: The National Subtyping Network for Foodborne Disease Surveillance"/>
            <person name="Tarr C.L."/>
            <person name="Trees E."/>
            <person name="Katz L.S."/>
            <person name="Carleton-Romer H.A."/>
            <person name="Stroika S."/>
            <person name="Kucerova Z."/>
            <person name="Roache K.F."/>
            <person name="Sabol A.L."/>
            <person name="Besser J."/>
            <person name="Gerner-Smidt P."/>
        </authorList>
    </citation>
    <scope>NUCLEOTIDE SEQUENCE</scope>
    <source>
        <strain evidence="18">2014D-0197</strain>
        <strain evidence="16 21">2016D-0221</strain>
        <strain evidence="19">D4313</strain>
        <strain evidence="17 20">PNUSAC001503</strain>
    </source>
</reference>
<dbReference type="InterPro" id="IPR036163">
    <property type="entry name" value="HMA_dom_sf"/>
</dbReference>
<dbReference type="SUPFAM" id="SSF55008">
    <property type="entry name" value="HMA, heavy metal-associated domain"/>
    <property type="match status" value="1"/>
</dbReference>
<dbReference type="SUPFAM" id="SSF56784">
    <property type="entry name" value="HAD-like"/>
    <property type="match status" value="1"/>
</dbReference>
<dbReference type="EMBL" id="AACCXK010000004">
    <property type="protein sequence ID" value="EAK0452681.1"/>
    <property type="molecule type" value="Genomic_DNA"/>
</dbReference>
<dbReference type="InterPro" id="IPR027256">
    <property type="entry name" value="P-typ_ATPase_IB"/>
</dbReference>
<feature type="transmembrane region" description="Helical" evidence="14">
    <location>
        <begin position="417"/>
        <end position="440"/>
    </location>
</feature>
<dbReference type="Pfam" id="PF12156">
    <property type="entry name" value="ATPase-cat_bd"/>
    <property type="match status" value="1"/>
</dbReference>
<dbReference type="NCBIfam" id="TIGR01525">
    <property type="entry name" value="ATPase-IB_hvy"/>
    <property type="match status" value="1"/>
</dbReference>
<keyword evidence="6 14" id="KW-0479">Metal-binding</keyword>
<dbReference type="Gene3D" id="3.40.1110.10">
    <property type="entry name" value="Calcium-transporting ATPase, cytoplasmic domain N"/>
    <property type="match status" value="1"/>
</dbReference>
<gene>
    <name evidence="19" type="primary">cadA</name>
    <name evidence="18" type="ORF">AAH17_03285</name>
    <name evidence="19" type="ORF">AAH24_06240</name>
    <name evidence="16" type="ORF">BVH53_02805</name>
    <name evidence="17" type="ORF">CX802_04850</name>
</gene>
<evidence type="ECO:0000256" key="8">
    <source>
        <dbReference type="ARBA" id="ARBA00022840"/>
    </source>
</evidence>
<keyword evidence="10 14" id="KW-1133">Transmembrane helix</keyword>
<dbReference type="InterPro" id="IPR023214">
    <property type="entry name" value="HAD_sf"/>
</dbReference>
<evidence type="ECO:0000256" key="13">
    <source>
        <dbReference type="ARBA" id="ARBA00040690"/>
    </source>
</evidence>
<dbReference type="PANTHER" id="PTHR43520:SF8">
    <property type="entry name" value="P-TYPE CU(+) TRANSPORTER"/>
    <property type="match status" value="1"/>
</dbReference>
<evidence type="ECO:0000256" key="2">
    <source>
        <dbReference type="ARBA" id="ARBA00004236"/>
    </source>
</evidence>
<keyword evidence="9" id="KW-1278">Translocase</keyword>
<dbReference type="Gene3D" id="3.30.70.100">
    <property type="match status" value="1"/>
</dbReference>
<dbReference type="CDD" id="cd00371">
    <property type="entry name" value="HMA"/>
    <property type="match status" value="1"/>
</dbReference>
<dbReference type="PROSITE" id="PS01229">
    <property type="entry name" value="COF_2"/>
    <property type="match status" value="1"/>
</dbReference>
<dbReference type="SUPFAM" id="SSF81665">
    <property type="entry name" value="Calcium ATPase, transmembrane domain M"/>
    <property type="match status" value="1"/>
</dbReference>
<feature type="transmembrane region" description="Helical" evidence="14">
    <location>
        <begin position="446"/>
        <end position="478"/>
    </location>
</feature>
<evidence type="ECO:0000313" key="17">
    <source>
        <dbReference type="EMBL" id="EAI8859168.1"/>
    </source>
</evidence>
<evidence type="ECO:0000313" key="20">
    <source>
        <dbReference type="Proteomes" id="UP000535509"/>
    </source>
</evidence>
<dbReference type="GO" id="GO:0055070">
    <property type="term" value="P:copper ion homeostasis"/>
    <property type="evidence" value="ECO:0007669"/>
    <property type="project" value="TreeGrafter"/>
</dbReference>
<keyword evidence="11 14" id="KW-0472">Membrane</keyword>
<dbReference type="PANTHER" id="PTHR43520">
    <property type="entry name" value="ATP7, ISOFORM B"/>
    <property type="match status" value="1"/>
</dbReference>
<evidence type="ECO:0000256" key="11">
    <source>
        <dbReference type="ARBA" id="ARBA00023136"/>
    </source>
</evidence>
<evidence type="ECO:0000256" key="7">
    <source>
        <dbReference type="ARBA" id="ARBA00022741"/>
    </source>
</evidence>
<dbReference type="EMBL" id="AACCXM010000004">
    <property type="protein sequence ID" value="EAK0468957.1"/>
    <property type="molecule type" value="Genomic_DNA"/>
</dbReference>
<feature type="transmembrane region" description="Helical" evidence="14">
    <location>
        <begin position="168"/>
        <end position="192"/>
    </location>
</feature>
<evidence type="ECO:0000256" key="1">
    <source>
        <dbReference type="ARBA" id="ARBA00004127"/>
    </source>
</evidence>
<evidence type="ECO:0000256" key="4">
    <source>
        <dbReference type="ARBA" id="ARBA00022553"/>
    </source>
</evidence>
<keyword evidence="20" id="KW-1185">Reference proteome</keyword>
<dbReference type="Pfam" id="PF00702">
    <property type="entry name" value="Hydrolase"/>
    <property type="match status" value="1"/>
</dbReference>
<keyword evidence="14" id="KW-1003">Cell membrane</keyword>
<dbReference type="Proteomes" id="UP000535509">
    <property type="component" value="Unassembled WGS sequence"/>
</dbReference>
<keyword evidence="5 14" id="KW-0812">Transmembrane</keyword>
<dbReference type="InterPro" id="IPR036412">
    <property type="entry name" value="HAD-like_sf"/>
</dbReference>
<keyword evidence="7 14" id="KW-0547">Nucleotide-binding</keyword>
<feature type="transmembrane region" description="Helical" evidence="14">
    <location>
        <begin position="241"/>
        <end position="259"/>
    </location>
</feature>
<dbReference type="PROSITE" id="PS50846">
    <property type="entry name" value="HMA_2"/>
    <property type="match status" value="1"/>
</dbReference>
<dbReference type="OMA" id="CGWLIEK"/>
<comment type="subcellular location">
    <subcellularLocation>
        <location evidence="2 14">Cell membrane</location>
    </subcellularLocation>
    <subcellularLocation>
        <location evidence="1">Endomembrane system</location>
        <topology evidence="1">Multi-pass membrane protein</topology>
    </subcellularLocation>
</comment>
<feature type="transmembrane region" description="Helical" evidence="14">
    <location>
        <begin position="265"/>
        <end position="283"/>
    </location>
</feature>
<evidence type="ECO:0000313" key="19">
    <source>
        <dbReference type="EMBL" id="EAK0468957.1"/>
    </source>
</evidence>